<organism evidence="1">
    <name type="scientific">Rhizophora mucronata</name>
    <name type="common">Asiatic mangrove</name>
    <dbReference type="NCBI Taxonomy" id="61149"/>
    <lineage>
        <taxon>Eukaryota</taxon>
        <taxon>Viridiplantae</taxon>
        <taxon>Streptophyta</taxon>
        <taxon>Embryophyta</taxon>
        <taxon>Tracheophyta</taxon>
        <taxon>Spermatophyta</taxon>
        <taxon>Magnoliopsida</taxon>
        <taxon>eudicotyledons</taxon>
        <taxon>Gunneridae</taxon>
        <taxon>Pentapetalae</taxon>
        <taxon>rosids</taxon>
        <taxon>fabids</taxon>
        <taxon>Malpighiales</taxon>
        <taxon>Rhizophoraceae</taxon>
        <taxon>Rhizophora</taxon>
    </lineage>
</organism>
<name>A0A2P2KZG1_RHIMU</name>
<protein>
    <submittedName>
        <fullName evidence="1">Uncharacterized protein MANES_04G007000</fullName>
    </submittedName>
</protein>
<dbReference type="AlphaFoldDB" id="A0A2P2KZG1"/>
<dbReference type="EMBL" id="GGEC01030627">
    <property type="protein sequence ID" value="MBX11111.1"/>
    <property type="molecule type" value="Transcribed_RNA"/>
</dbReference>
<reference evidence="1" key="1">
    <citation type="submission" date="2018-02" db="EMBL/GenBank/DDBJ databases">
        <title>Rhizophora mucronata_Transcriptome.</title>
        <authorList>
            <person name="Meera S.P."/>
            <person name="Sreeshan A."/>
            <person name="Augustine A."/>
        </authorList>
    </citation>
    <scope>NUCLEOTIDE SEQUENCE</scope>
    <source>
        <tissue evidence="1">Leaf</tissue>
    </source>
</reference>
<sequence length="28" mass="3250">MIFQKLQDPQNQVIDVTKSRCLTLLSMV</sequence>
<proteinExistence type="predicted"/>
<accession>A0A2P2KZG1</accession>
<evidence type="ECO:0000313" key="1">
    <source>
        <dbReference type="EMBL" id="MBX11111.1"/>
    </source>
</evidence>